<dbReference type="KEGG" id="beu:BE0216_04890"/>
<name>A0A261G9F4_9BIFI</name>
<dbReference type="Gene3D" id="1.10.287.130">
    <property type="match status" value="1"/>
</dbReference>
<dbReference type="Proteomes" id="UP000593943">
    <property type="component" value="Chromosome"/>
</dbReference>
<dbReference type="InterPro" id="IPR005467">
    <property type="entry name" value="His_kinase_dom"/>
</dbReference>
<feature type="transmembrane region" description="Helical" evidence="9">
    <location>
        <begin position="6"/>
        <end position="31"/>
    </location>
</feature>
<dbReference type="GO" id="GO:0016036">
    <property type="term" value="P:cellular response to phosphate starvation"/>
    <property type="evidence" value="ECO:0007669"/>
    <property type="project" value="TreeGrafter"/>
</dbReference>
<keyword evidence="9" id="KW-0812">Transmembrane</keyword>
<dbReference type="CDD" id="cd00075">
    <property type="entry name" value="HATPase"/>
    <property type="match status" value="1"/>
</dbReference>
<dbReference type="PANTHER" id="PTHR45453:SF1">
    <property type="entry name" value="PHOSPHATE REGULON SENSOR PROTEIN PHOR"/>
    <property type="match status" value="1"/>
</dbReference>
<gene>
    <name evidence="12" type="ORF">BE0216_04890</name>
    <name evidence="11" type="ORF">BEUL_1063</name>
</gene>
<dbReference type="EMBL" id="CP062938">
    <property type="protein sequence ID" value="QOL31873.1"/>
    <property type="molecule type" value="Genomic_DNA"/>
</dbReference>
<keyword evidence="7" id="KW-0902">Two-component regulatory system</keyword>
<dbReference type="SMART" id="SM00387">
    <property type="entry name" value="HATPase_c"/>
    <property type="match status" value="1"/>
</dbReference>
<reference evidence="11 13" key="1">
    <citation type="journal article" date="2017" name="BMC Genomics">
        <title>Comparative genomic and phylogenomic analyses of the Bifidobacteriaceae family.</title>
        <authorList>
            <person name="Lugli G.A."/>
            <person name="Milani C."/>
            <person name="Turroni F."/>
            <person name="Duranti S."/>
            <person name="Mancabelli L."/>
            <person name="Mangifesta M."/>
            <person name="Ferrario C."/>
            <person name="Modesto M."/>
            <person name="Mattarelli P."/>
            <person name="Jiri K."/>
            <person name="van Sinderen D."/>
            <person name="Ventura M."/>
        </authorList>
    </citation>
    <scope>NUCLEOTIDE SEQUENCE [LARGE SCALE GENOMIC DNA]</scope>
    <source>
        <strain evidence="11 13">DSM 100216</strain>
    </source>
</reference>
<evidence type="ECO:0000313" key="14">
    <source>
        <dbReference type="Proteomes" id="UP000593943"/>
    </source>
</evidence>
<dbReference type="PRINTS" id="PR00344">
    <property type="entry name" value="BCTRLSENSOR"/>
</dbReference>
<dbReference type="InterPro" id="IPR003594">
    <property type="entry name" value="HATPase_dom"/>
</dbReference>
<accession>A0A261G9F4</accession>
<proteinExistence type="predicted"/>
<dbReference type="FunFam" id="3.30.565.10:FF:000006">
    <property type="entry name" value="Sensor histidine kinase WalK"/>
    <property type="match status" value="1"/>
</dbReference>
<feature type="domain" description="Histidine kinase" evidence="10">
    <location>
        <begin position="206"/>
        <end position="424"/>
    </location>
</feature>
<keyword evidence="5" id="KW-0808">Transferase</keyword>
<keyword evidence="6" id="KW-0418">Kinase</keyword>
<dbReference type="OrthoDB" id="9813151at2"/>
<comment type="subcellular location">
    <subcellularLocation>
        <location evidence="2">Cell membrane</location>
    </subcellularLocation>
</comment>
<evidence type="ECO:0000256" key="6">
    <source>
        <dbReference type="ARBA" id="ARBA00022777"/>
    </source>
</evidence>
<evidence type="ECO:0000256" key="3">
    <source>
        <dbReference type="ARBA" id="ARBA00012438"/>
    </source>
</evidence>
<evidence type="ECO:0000259" key="10">
    <source>
        <dbReference type="PROSITE" id="PS50109"/>
    </source>
</evidence>
<dbReference type="InterPro" id="IPR036890">
    <property type="entry name" value="HATPase_C_sf"/>
</dbReference>
<dbReference type="SUPFAM" id="SSF55874">
    <property type="entry name" value="ATPase domain of HSP90 chaperone/DNA topoisomerase II/histidine kinase"/>
    <property type="match status" value="1"/>
</dbReference>
<comment type="catalytic activity">
    <reaction evidence="1">
        <text>ATP + protein L-histidine = ADP + protein N-phospho-L-histidine.</text>
        <dbReference type="EC" id="2.7.13.3"/>
    </reaction>
</comment>
<dbReference type="PANTHER" id="PTHR45453">
    <property type="entry name" value="PHOSPHATE REGULON SENSOR PROTEIN PHOR"/>
    <property type="match status" value="1"/>
</dbReference>
<evidence type="ECO:0000256" key="4">
    <source>
        <dbReference type="ARBA" id="ARBA00022553"/>
    </source>
</evidence>
<evidence type="ECO:0000313" key="13">
    <source>
        <dbReference type="Proteomes" id="UP000216057"/>
    </source>
</evidence>
<keyword evidence="4" id="KW-0597">Phosphoprotein</keyword>
<dbReference type="Pfam" id="PF02518">
    <property type="entry name" value="HATPase_c"/>
    <property type="match status" value="1"/>
</dbReference>
<dbReference type="GO" id="GO:0000155">
    <property type="term" value="F:phosphorelay sensor kinase activity"/>
    <property type="evidence" value="ECO:0007669"/>
    <property type="project" value="InterPro"/>
</dbReference>
<dbReference type="GO" id="GO:0004721">
    <property type="term" value="F:phosphoprotein phosphatase activity"/>
    <property type="evidence" value="ECO:0007669"/>
    <property type="project" value="TreeGrafter"/>
</dbReference>
<evidence type="ECO:0000256" key="5">
    <source>
        <dbReference type="ARBA" id="ARBA00022679"/>
    </source>
</evidence>
<dbReference type="GO" id="GO:0005886">
    <property type="term" value="C:plasma membrane"/>
    <property type="evidence" value="ECO:0007669"/>
    <property type="project" value="UniProtKB-SubCell"/>
</dbReference>
<evidence type="ECO:0000313" key="12">
    <source>
        <dbReference type="EMBL" id="QOL31873.1"/>
    </source>
</evidence>
<dbReference type="EMBL" id="MWWZ01000006">
    <property type="protein sequence ID" value="OZG68052.1"/>
    <property type="molecule type" value="Genomic_DNA"/>
</dbReference>
<dbReference type="InterPro" id="IPR050351">
    <property type="entry name" value="BphY/WalK/GraS-like"/>
</dbReference>
<protein>
    <recommendedName>
        <fullName evidence="8">Sensor-like histidine kinase SenX3</fullName>
        <ecNumber evidence="3">2.7.13.3</ecNumber>
    </recommendedName>
</protein>
<organism evidence="11 13">
    <name type="scientific">Bifidobacterium eulemuris</name>
    <dbReference type="NCBI Taxonomy" id="1765219"/>
    <lineage>
        <taxon>Bacteria</taxon>
        <taxon>Bacillati</taxon>
        <taxon>Actinomycetota</taxon>
        <taxon>Actinomycetes</taxon>
        <taxon>Bifidobacteriales</taxon>
        <taxon>Bifidobacteriaceae</taxon>
        <taxon>Bifidobacterium</taxon>
    </lineage>
</organism>
<dbReference type="Gene3D" id="3.30.565.10">
    <property type="entry name" value="Histidine kinase-like ATPase, C-terminal domain"/>
    <property type="match status" value="1"/>
</dbReference>
<dbReference type="InterPro" id="IPR004358">
    <property type="entry name" value="Sig_transdc_His_kin-like_C"/>
</dbReference>
<keyword evidence="14" id="KW-1185">Reference proteome</keyword>
<sequence length="424" mass="46149">MPDQSLSSIVIFAVFALFALAVFAIVVLKLWELIGPLVDRTLQGASVAEYASQRMRRFKAQRRQDDEDSLEDLPDDTATLLSMLTVTSIVVDAQDEVVRSSPDAYRLGVVQDDAIASEEVMRAVHEVRAAGGRRMFDLTTSTPERFVRMPSEAAASAGVVETASVRRPNWLKVTVGRINERFVVVLIDDVSDAVRFGQVRDSFITNVSEQLLGPTEALAVLADDLERGGADEERIARDARQVRDSCDKLNHMVADLLLLIKAQEPVTPSSANRLDLLEQARYVADRLRPQAVAADVVLHVDGDEGVIVNGESDQIRTAITKLVENAIGYSPRGGSVSVAVSRAKTGDHAMVRVLDQGRGIAKEDQSRVFERFYRGAEQTGRTKNGVGLGLAIVKHVALTHHGDVSVWSVPGSGSTFTLSLPLAR</sequence>
<dbReference type="EC" id="2.7.13.3" evidence="3"/>
<dbReference type="AlphaFoldDB" id="A0A261G9F4"/>
<evidence type="ECO:0000256" key="2">
    <source>
        <dbReference type="ARBA" id="ARBA00004236"/>
    </source>
</evidence>
<evidence type="ECO:0000256" key="7">
    <source>
        <dbReference type="ARBA" id="ARBA00023012"/>
    </source>
</evidence>
<dbReference type="Proteomes" id="UP000216057">
    <property type="component" value="Unassembled WGS sequence"/>
</dbReference>
<evidence type="ECO:0000256" key="9">
    <source>
        <dbReference type="SAM" id="Phobius"/>
    </source>
</evidence>
<keyword evidence="9" id="KW-1133">Transmembrane helix</keyword>
<reference evidence="12 14" key="2">
    <citation type="submission" date="2020-10" db="EMBL/GenBank/DDBJ databases">
        <title>Genome sequencing of Bifidobacterium eulemuris_DSMZ_100216.</title>
        <authorList>
            <person name="Kim J."/>
        </authorList>
    </citation>
    <scope>NUCLEOTIDE SEQUENCE [LARGE SCALE GENOMIC DNA]</scope>
    <source>
        <strain evidence="12 14">DSM 100216</strain>
    </source>
</reference>
<evidence type="ECO:0000256" key="8">
    <source>
        <dbReference type="ARBA" id="ARBA00039401"/>
    </source>
</evidence>
<keyword evidence="9" id="KW-0472">Membrane</keyword>
<dbReference type="PROSITE" id="PS50109">
    <property type="entry name" value="HIS_KIN"/>
    <property type="match status" value="1"/>
</dbReference>
<dbReference type="SUPFAM" id="SSF47384">
    <property type="entry name" value="Homodimeric domain of signal transducing histidine kinase"/>
    <property type="match status" value="1"/>
</dbReference>
<evidence type="ECO:0000256" key="1">
    <source>
        <dbReference type="ARBA" id="ARBA00000085"/>
    </source>
</evidence>
<evidence type="ECO:0000313" key="11">
    <source>
        <dbReference type="EMBL" id="OZG68052.1"/>
    </source>
</evidence>
<dbReference type="InterPro" id="IPR036097">
    <property type="entry name" value="HisK_dim/P_sf"/>
</dbReference>